<feature type="region of interest" description="Disordered" evidence="1">
    <location>
        <begin position="1"/>
        <end position="33"/>
    </location>
</feature>
<accession>A0AAV9NCP7</accession>
<evidence type="ECO:0000256" key="1">
    <source>
        <dbReference type="SAM" id="MobiDB-lite"/>
    </source>
</evidence>
<feature type="compositionally biased region" description="Polar residues" evidence="1">
    <location>
        <begin position="24"/>
        <end position="33"/>
    </location>
</feature>
<evidence type="ECO:0000313" key="2">
    <source>
        <dbReference type="EMBL" id="KAK5053900.1"/>
    </source>
</evidence>
<dbReference type="RefSeq" id="XP_064707025.1">
    <property type="nucleotide sequence ID" value="XM_064845480.1"/>
</dbReference>
<protein>
    <recommendedName>
        <fullName evidence="4">Ubiquitin-like protease family profile domain-containing protein</fullName>
    </recommendedName>
</protein>
<dbReference type="AlphaFoldDB" id="A0AAV9NCP7"/>
<dbReference type="EMBL" id="JAVRRD010000011">
    <property type="protein sequence ID" value="KAK5053900.1"/>
    <property type="molecule type" value="Genomic_DNA"/>
</dbReference>
<feature type="compositionally biased region" description="Polar residues" evidence="1">
    <location>
        <begin position="188"/>
        <end position="205"/>
    </location>
</feature>
<evidence type="ECO:0008006" key="4">
    <source>
        <dbReference type="Google" id="ProtNLM"/>
    </source>
</evidence>
<name>A0AAV9NCP7_9EURO</name>
<feature type="compositionally biased region" description="Acidic residues" evidence="1">
    <location>
        <begin position="176"/>
        <end position="187"/>
    </location>
</feature>
<organism evidence="2 3">
    <name type="scientific">Exophiala bonariae</name>
    <dbReference type="NCBI Taxonomy" id="1690606"/>
    <lineage>
        <taxon>Eukaryota</taxon>
        <taxon>Fungi</taxon>
        <taxon>Dikarya</taxon>
        <taxon>Ascomycota</taxon>
        <taxon>Pezizomycotina</taxon>
        <taxon>Eurotiomycetes</taxon>
        <taxon>Chaetothyriomycetidae</taxon>
        <taxon>Chaetothyriales</taxon>
        <taxon>Herpotrichiellaceae</taxon>
        <taxon>Exophiala</taxon>
    </lineage>
</organism>
<reference evidence="2 3" key="1">
    <citation type="submission" date="2023-08" db="EMBL/GenBank/DDBJ databases">
        <title>Black Yeasts Isolated from many extreme environments.</title>
        <authorList>
            <person name="Coleine C."/>
            <person name="Stajich J.E."/>
            <person name="Selbmann L."/>
        </authorList>
    </citation>
    <scope>NUCLEOTIDE SEQUENCE [LARGE SCALE GENOMIC DNA]</scope>
    <source>
        <strain evidence="2 3">CCFEE 5792</strain>
    </source>
</reference>
<dbReference type="GeneID" id="89970078"/>
<keyword evidence="3" id="KW-1185">Reference proteome</keyword>
<proteinExistence type="predicted"/>
<feature type="compositionally biased region" description="Basic and acidic residues" evidence="1">
    <location>
        <begin position="231"/>
        <end position="247"/>
    </location>
</feature>
<evidence type="ECO:0000313" key="3">
    <source>
        <dbReference type="Proteomes" id="UP001358417"/>
    </source>
</evidence>
<sequence length="538" mass="60283">MKSSKLKRQKISVHNHKATAATPEAQSPLSGNASAYHAPVDSVHYGTVHNSNHYHNYTFNLGGVSSETLSTLLSNLPSGNTAALARTATSSNLKRKPDDETETPRSPSEVQTEEDDGSGPKPPGKSVNSSRPFSRKSKLAIGVKKSALGPKQKVTNTTKTVHGASKRQVDAAAATDDPEDSDYDDDNATSLNSSPLRNANPSRSRLFSKKPRPTMGIKQSALSSKQTAHNTTDKSHSVTGVDDDRSGRQLFPLRTNKAKSNLETSSHSDLSSEFGTKAILDGTSQVLSHNLLPGMKPEDYRWPPDDQTKSLDDRVSTLYTALKEYHRKFPHGILLSATPPVYLDWKVIKELSPTKSFSNTMIRNLIMWYPFPRDVIPIIRGYENETLNKLTDKVNAVWFFEVRAHHWFLIHMKLRRTSRRTSSGDIRIYDPLNKMDEEAMENQCSDATKIVTTTAHTLQAYDWEFAQWKFKQMKHRIPHTAASCGPRVVQDALILMTRPEAMGKDRSPDVQLRIGHYTRLRALAMNYERQHSRNIDLR</sequence>
<dbReference type="Proteomes" id="UP001358417">
    <property type="component" value="Unassembled WGS sequence"/>
</dbReference>
<feature type="compositionally biased region" description="Polar residues" evidence="1">
    <location>
        <begin position="258"/>
        <end position="269"/>
    </location>
</feature>
<feature type="compositionally biased region" description="Polar residues" evidence="1">
    <location>
        <begin position="220"/>
        <end position="230"/>
    </location>
</feature>
<feature type="region of interest" description="Disordered" evidence="1">
    <location>
        <begin position="87"/>
        <end position="269"/>
    </location>
</feature>
<gene>
    <name evidence="2" type="ORF">LTR84_001862</name>
</gene>
<comment type="caution">
    <text evidence="2">The sequence shown here is derived from an EMBL/GenBank/DDBJ whole genome shotgun (WGS) entry which is preliminary data.</text>
</comment>
<feature type="compositionally biased region" description="Basic residues" evidence="1">
    <location>
        <begin position="1"/>
        <end position="17"/>
    </location>
</feature>